<reference evidence="3 4" key="1">
    <citation type="submission" date="2021-05" db="EMBL/GenBank/DDBJ databases">
        <title>Genome Assembly of Synthetic Allotetraploid Brassica napus Reveals Homoeologous Exchanges between Subgenomes.</title>
        <authorList>
            <person name="Davis J.T."/>
        </authorList>
    </citation>
    <scope>NUCLEOTIDE SEQUENCE [LARGE SCALE GENOMIC DNA]</scope>
    <source>
        <strain evidence="4">cv. Da-Ae</strain>
        <tissue evidence="3">Seedling</tissue>
    </source>
</reference>
<feature type="domain" description="KIB1-4 beta-propeller" evidence="2">
    <location>
        <begin position="484"/>
        <end position="746"/>
    </location>
</feature>
<dbReference type="Pfam" id="PF03478">
    <property type="entry name" value="Beta-prop_KIB1-4"/>
    <property type="match status" value="2"/>
</dbReference>
<feature type="transmembrane region" description="Helical" evidence="1">
    <location>
        <begin position="360"/>
        <end position="380"/>
    </location>
</feature>
<dbReference type="InterPro" id="IPR050942">
    <property type="entry name" value="F-box_BR-signaling"/>
</dbReference>
<sequence>MRRVQEGDKDRFFTCPRKTPYMLVDVTVGEDESSTDEENKITDYWVYNPRSEKIINITGKKFPKVLSGGGLLLGGSRGWAIFMSYPDYTIHLSQVFNPWCTESSPKTITLPPLTDHLVPHVEMNGNVSLSTYFPNQDDDYIVCFTIFGSKLCYCMPNRDSDWATIDIPFSYDIDSNVIYSQKDQMFYLLATGCAYMAALDLKNNKKKPKFMRLQFENFPLIPQYEWEILASCLQSGYIAESSSGELKLSNREKLKESTKRFMVFRIEDDGGQLYQGTRIIANYTENIGDLCIFIGENETFCLEASKFPGLRPNSIYYVRYGFGVYDIGKKSSREYDLNGFPCIQGRTLFLTASPWVGSELVIFDIVFFVVGLSLIVHARLGFQDLVFARFHGLLILFCLHSLYSLISLQLSSLFRVSSLGSVDEEGEEDHKARFVFASSPQKQTPYMILEGDKVGESSSEAEKIVMNFKLLDLRKEEIIEVTHKTFPKLLYEGSRVIGSSRGWTAFMSKHDGTVYLSNVFNLAFSRVIALPSLSDPLRLRSTAIVNVSISSPPDQDDGYVVFVKFLGSNLYYCRPDRVSQWTQMDIEGSHVNLCDVIYSPRNQMLFLVIIGASYLLSFDVNMERRYTILNLRNLPKMPQSEWELLALCCKSEHMVEAPCGKCFIVRRYVETYDNNGIIFKKTKRFMVFLLDKKVKDGEITARYTKDIGDLCIFFGTNETFCVEASKYHGLNPNSIYYIGYGLGVYDIGSGIFYHFPSYMPLNSPLCLLPILSNPHV</sequence>
<keyword evidence="4" id="KW-1185">Reference proteome</keyword>
<proteinExistence type="predicted"/>
<feature type="transmembrane region" description="Helical" evidence="1">
    <location>
        <begin position="386"/>
        <end position="406"/>
    </location>
</feature>
<evidence type="ECO:0000313" key="4">
    <source>
        <dbReference type="Proteomes" id="UP000824890"/>
    </source>
</evidence>
<protein>
    <recommendedName>
        <fullName evidence="2">KIB1-4 beta-propeller domain-containing protein</fullName>
    </recommendedName>
</protein>
<keyword evidence="1" id="KW-0472">Membrane</keyword>
<evidence type="ECO:0000313" key="3">
    <source>
        <dbReference type="EMBL" id="KAH0937738.1"/>
    </source>
</evidence>
<organism evidence="3 4">
    <name type="scientific">Brassica napus</name>
    <name type="common">Rape</name>
    <dbReference type="NCBI Taxonomy" id="3708"/>
    <lineage>
        <taxon>Eukaryota</taxon>
        <taxon>Viridiplantae</taxon>
        <taxon>Streptophyta</taxon>
        <taxon>Embryophyta</taxon>
        <taxon>Tracheophyta</taxon>
        <taxon>Spermatophyta</taxon>
        <taxon>Magnoliopsida</taxon>
        <taxon>eudicotyledons</taxon>
        <taxon>Gunneridae</taxon>
        <taxon>Pentapetalae</taxon>
        <taxon>rosids</taxon>
        <taxon>malvids</taxon>
        <taxon>Brassicales</taxon>
        <taxon>Brassicaceae</taxon>
        <taxon>Brassiceae</taxon>
        <taxon>Brassica</taxon>
    </lineage>
</organism>
<keyword evidence="1" id="KW-1133">Transmembrane helix</keyword>
<dbReference type="Proteomes" id="UP000824890">
    <property type="component" value="Unassembled WGS sequence"/>
</dbReference>
<comment type="caution">
    <text evidence="3">The sequence shown here is derived from an EMBL/GenBank/DDBJ whole genome shotgun (WGS) entry which is preliminary data.</text>
</comment>
<gene>
    <name evidence="3" type="ORF">HID58_005199</name>
</gene>
<keyword evidence="1" id="KW-0812">Transmembrane</keyword>
<dbReference type="PANTHER" id="PTHR44259:SF93">
    <property type="entry name" value="PROTEIN, PUTATIVE (DUF295)-RELATED"/>
    <property type="match status" value="1"/>
</dbReference>
<dbReference type="PANTHER" id="PTHR44259">
    <property type="entry name" value="OS07G0183000 PROTEIN-RELATED"/>
    <property type="match status" value="1"/>
</dbReference>
<name>A0ABQ8E7W8_BRANA</name>
<dbReference type="EMBL" id="JAGKQM010000002">
    <property type="protein sequence ID" value="KAH0937738.1"/>
    <property type="molecule type" value="Genomic_DNA"/>
</dbReference>
<dbReference type="InterPro" id="IPR005174">
    <property type="entry name" value="KIB1-4_b-propeller"/>
</dbReference>
<accession>A0ABQ8E7W8</accession>
<evidence type="ECO:0000259" key="2">
    <source>
        <dbReference type="Pfam" id="PF03478"/>
    </source>
</evidence>
<evidence type="ECO:0000256" key="1">
    <source>
        <dbReference type="SAM" id="Phobius"/>
    </source>
</evidence>
<feature type="domain" description="KIB1-4 beta-propeller" evidence="2">
    <location>
        <begin position="64"/>
        <end position="326"/>
    </location>
</feature>